<evidence type="ECO:0000259" key="1">
    <source>
        <dbReference type="Pfam" id="PF25509"/>
    </source>
</evidence>
<dbReference type="SUPFAM" id="SSF51366">
    <property type="entry name" value="Ribulose-phoshate binding barrel"/>
    <property type="match status" value="1"/>
</dbReference>
<keyword evidence="3" id="KW-1185">Reference proteome</keyword>
<dbReference type="STRING" id="272843.PM0373"/>
<dbReference type="EMBL" id="AE004439">
    <property type="protein sequence ID" value="AAK02457.1"/>
    <property type="molecule type" value="Genomic_DNA"/>
</dbReference>
<evidence type="ECO:0000313" key="3">
    <source>
        <dbReference type="Proteomes" id="UP000000809"/>
    </source>
</evidence>
<dbReference type="AlphaFoldDB" id="Q9CNQ4"/>
<dbReference type="KEGG" id="pmu:PM0373"/>
<evidence type="ECO:0000313" key="2">
    <source>
        <dbReference type="EMBL" id="AAK02457.1"/>
    </source>
</evidence>
<proteinExistence type="predicted"/>
<reference evidence="2 3" key="1">
    <citation type="journal article" date="2001" name="Proc. Natl. Acad. Sci. U.S.A.">
        <title>Complete genomic sequence of Pasteurella multocida Pm70.</title>
        <authorList>
            <person name="May B.J."/>
            <person name="Zhang Q."/>
            <person name="Li L.L."/>
            <person name="Paustian M.L."/>
            <person name="Whittam T.S."/>
            <person name="Kapur V."/>
        </authorList>
    </citation>
    <scope>NUCLEOTIDE SEQUENCE [LARGE SCALE GENOMIC DNA]</scope>
    <source>
        <strain evidence="2 3">Pm70</strain>
    </source>
</reference>
<accession>Q9CNQ4</accession>
<name>Q9CNQ4_PASMU</name>
<dbReference type="InterPro" id="IPR011060">
    <property type="entry name" value="RibuloseP-bd_barrel"/>
</dbReference>
<dbReference type="Proteomes" id="UP000000809">
    <property type="component" value="Chromosome"/>
</dbReference>
<dbReference type="EnsemblBacteria" id="AAK02457">
    <property type="protein sequence ID" value="AAK02457"/>
    <property type="gene ID" value="PM0373"/>
</dbReference>
<protein>
    <recommendedName>
        <fullName evidence="1">DUF7916 domain-containing protein</fullName>
    </recommendedName>
</protein>
<dbReference type="Pfam" id="PF25509">
    <property type="entry name" value="DUF7916"/>
    <property type="match status" value="1"/>
</dbReference>
<dbReference type="HOGENOM" id="CLU_078477_0_0_6"/>
<organism evidence="2 3">
    <name type="scientific">Pasteurella multocida (strain Pm70)</name>
    <dbReference type="NCBI Taxonomy" id="272843"/>
    <lineage>
        <taxon>Bacteria</taxon>
        <taxon>Pseudomonadati</taxon>
        <taxon>Pseudomonadota</taxon>
        <taxon>Gammaproteobacteria</taxon>
        <taxon>Pasteurellales</taxon>
        <taxon>Pasteurellaceae</taxon>
        <taxon>Pasteurella</taxon>
    </lineage>
</organism>
<gene>
    <name evidence="2" type="ordered locus">PM0373</name>
</gene>
<sequence>MMKRLLDCTASDFQHMNGQQLKQAICASEGRVILSENMVAVQPLYPNVTNSELAAAFGADLILLNLFDVFSPKIQGLESDPAHTVVQLKRLVGRPIGINLEPVDEHAVQIETLDTLAKGRLATTEALQQAKKLGFDFVCLTGNPKTGVTNTEIVQAIKRARAVLGEDGLIIAGKMHGAGVANETGSGLISEQDLVSFIEAGADIILLAAPGTIPGMTVERVEKYVQLIHAKGALALLAIGTSQEGADEATIRQIALNSKMAGADLYHIGDAGFYGIAVPENIMTYSIAIRGRRHTYVRMALSTHR</sequence>
<feature type="domain" description="DUF7916" evidence="1">
    <location>
        <begin position="6"/>
        <end position="305"/>
    </location>
</feature>
<dbReference type="InterPro" id="IPR057238">
    <property type="entry name" value="DUF7916"/>
</dbReference>